<dbReference type="InterPro" id="IPR036259">
    <property type="entry name" value="MFS_trans_sf"/>
</dbReference>
<feature type="transmembrane region" description="Helical" evidence="1">
    <location>
        <begin position="68"/>
        <end position="89"/>
    </location>
</feature>
<dbReference type="PANTHER" id="PTHR23534:SF1">
    <property type="entry name" value="MAJOR FACILITATOR SUPERFAMILY PROTEIN"/>
    <property type="match status" value="1"/>
</dbReference>
<evidence type="ECO:0008006" key="4">
    <source>
        <dbReference type="Google" id="ProtNLM"/>
    </source>
</evidence>
<name>A0A6J5DDN2_9BURK</name>
<dbReference type="SUPFAM" id="SSF103473">
    <property type="entry name" value="MFS general substrate transporter"/>
    <property type="match status" value="1"/>
</dbReference>
<sequence length="335" mass="35884">MISLTHTSRQTYITNNAMRLDKGKLDKLPPSTYILSLAQAINLTAAVISVAIAALVGTRLARSPALGTVPYGAQFASVMLCTYPVSMLMRKIGRRLVFGVGGMMLVAAGASGYLAISRESFGLLILAHVLLGCFVACANFYRFAAIDGLPSSSRAKAISLVVAGGVLAAVLGPAVADGLRHVRGFADFSLFYGILSLLGVLTLSLIAIWRPRRTFDSRVPSGVIVNRSNERLNWAIPAAIAASACGYFAMNLLMVQASLVMASLCSFEASSRAIQAHVLAMFAPSLTKPKLDPRLLRSCRRGRTSRNSCSFRARALARRSRVWPDRSGKRVTTCV</sequence>
<feature type="transmembrane region" description="Helical" evidence="1">
    <location>
        <begin position="96"/>
        <end position="116"/>
    </location>
</feature>
<dbReference type="PANTHER" id="PTHR23534">
    <property type="entry name" value="MFS PERMEASE"/>
    <property type="match status" value="1"/>
</dbReference>
<dbReference type="Gene3D" id="1.20.1250.20">
    <property type="entry name" value="MFS general substrate transporter like domains"/>
    <property type="match status" value="1"/>
</dbReference>
<keyword evidence="1" id="KW-0472">Membrane</keyword>
<gene>
    <name evidence="2" type="ORF">LMG29542_01669</name>
</gene>
<evidence type="ECO:0000313" key="3">
    <source>
        <dbReference type="Proteomes" id="UP000494363"/>
    </source>
</evidence>
<feature type="transmembrane region" description="Helical" evidence="1">
    <location>
        <begin position="157"/>
        <end position="176"/>
    </location>
</feature>
<dbReference type="EMBL" id="CADIKH010000006">
    <property type="protein sequence ID" value="CAB3752063.1"/>
    <property type="molecule type" value="Genomic_DNA"/>
</dbReference>
<evidence type="ECO:0000313" key="2">
    <source>
        <dbReference type="EMBL" id="CAB3752063.1"/>
    </source>
</evidence>
<feature type="transmembrane region" description="Helical" evidence="1">
    <location>
        <begin position="188"/>
        <end position="209"/>
    </location>
</feature>
<protein>
    <recommendedName>
        <fullName evidence="4">Major facilitator superfamily (MFS) profile domain-containing protein</fullName>
    </recommendedName>
</protein>
<reference evidence="2 3" key="1">
    <citation type="submission" date="2020-04" db="EMBL/GenBank/DDBJ databases">
        <authorList>
            <person name="De Canck E."/>
        </authorList>
    </citation>
    <scope>NUCLEOTIDE SEQUENCE [LARGE SCALE GENOMIC DNA]</scope>
    <source>
        <strain evidence="2 3">LMG 29542</strain>
    </source>
</reference>
<keyword evidence="1" id="KW-0812">Transmembrane</keyword>
<evidence type="ECO:0000256" key="1">
    <source>
        <dbReference type="SAM" id="Phobius"/>
    </source>
</evidence>
<dbReference type="Proteomes" id="UP000494363">
    <property type="component" value="Unassembled WGS sequence"/>
</dbReference>
<feature type="transmembrane region" description="Helical" evidence="1">
    <location>
        <begin position="32"/>
        <end position="56"/>
    </location>
</feature>
<keyword evidence="3" id="KW-1185">Reference proteome</keyword>
<keyword evidence="1" id="KW-1133">Transmembrane helix</keyword>
<dbReference type="AlphaFoldDB" id="A0A6J5DDN2"/>
<organism evidence="2 3">
    <name type="scientific">Paraburkholderia humisilvae</name>
    <dbReference type="NCBI Taxonomy" id="627669"/>
    <lineage>
        <taxon>Bacteria</taxon>
        <taxon>Pseudomonadati</taxon>
        <taxon>Pseudomonadota</taxon>
        <taxon>Betaproteobacteria</taxon>
        <taxon>Burkholderiales</taxon>
        <taxon>Burkholderiaceae</taxon>
        <taxon>Paraburkholderia</taxon>
    </lineage>
</organism>
<feature type="transmembrane region" description="Helical" evidence="1">
    <location>
        <begin position="234"/>
        <end position="255"/>
    </location>
</feature>
<proteinExistence type="predicted"/>
<accession>A0A6J5DDN2</accession>
<feature type="transmembrane region" description="Helical" evidence="1">
    <location>
        <begin position="122"/>
        <end position="145"/>
    </location>
</feature>